<proteinExistence type="predicted"/>
<feature type="domain" description="KIB1-4 beta-propeller" evidence="2">
    <location>
        <begin position="169"/>
        <end position="394"/>
    </location>
</feature>
<dbReference type="Gene3D" id="1.20.1280.50">
    <property type="match status" value="1"/>
</dbReference>
<accession>A0ABQ7LLB9</accession>
<keyword evidence="4" id="KW-1185">Reference proteome</keyword>
<sequence length="475" mass="54567">MACRARELVSLFLYKICNPRRSDYKIEEHVGEEAEARKLNRLRTSTQVHELEADAELKRLKTPLKKPEAQLNMSEAEELKSFRAIILESSSGSSEKHNQDFVLPDDLVRLILPRLAMKDNIRSSVVCKTWSEIAAASIRLKDKPYWLMYLITCNNTRGGVSYGFYDPIAKKKTKAMTVPELSMDSKIFCSNDGWLLIKDYSPHGNLCFFNPFTRERINLHFPKHTICSTTFAFTCAPTKMGCLLVGIEGFPDSVSVYTTISTWHPGAVTWVHEEFRNEISSHSRHTQNIIHSDGLFYMATEIALGVFDPSARTWTVLPMQPILGVGPRMRTLRWMTEYAGQIFLVDASYVEPVVFRLNQVESVWEKKSTLDGCSIFVSNGSCVITSGSMSNILYIWNNDINGRRPTKYMCTFKRNRPYKYSLYNRSLCEDPEGYYFEYRTRRDMDGVWIEPPQDVSIYDFSIIDPSVAINTCLFF</sequence>
<dbReference type="Pfam" id="PF03478">
    <property type="entry name" value="Beta-prop_KIB1-4"/>
    <property type="match status" value="1"/>
</dbReference>
<name>A0ABQ7LLB9_BRACM</name>
<dbReference type="InterPro" id="IPR036047">
    <property type="entry name" value="F-box-like_dom_sf"/>
</dbReference>
<dbReference type="CDD" id="cd09917">
    <property type="entry name" value="F-box_SF"/>
    <property type="match status" value="1"/>
</dbReference>
<dbReference type="PANTHER" id="PTHR33127">
    <property type="entry name" value="TRANSMEMBRANE PROTEIN"/>
    <property type="match status" value="1"/>
</dbReference>
<comment type="caution">
    <text evidence="3">The sequence shown here is derived from an EMBL/GenBank/DDBJ whole genome shotgun (WGS) entry which is preliminary data.</text>
</comment>
<evidence type="ECO:0000259" key="2">
    <source>
        <dbReference type="Pfam" id="PF03478"/>
    </source>
</evidence>
<organism evidence="3 4">
    <name type="scientific">Brassica rapa subsp. trilocularis</name>
    <dbReference type="NCBI Taxonomy" id="1813537"/>
    <lineage>
        <taxon>Eukaryota</taxon>
        <taxon>Viridiplantae</taxon>
        <taxon>Streptophyta</taxon>
        <taxon>Embryophyta</taxon>
        <taxon>Tracheophyta</taxon>
        <taxon>Spermatophyta</taxon>
        <taxon>Magnoliopsida</taxon>
        <taxon>eudicotyledons</taxon>
        <taxon>Gunneridae</taxon>
        <taxon>Pentapetalae</taxon>
        <taxon>rosids</taxon>
        <taxon>malvids</taxon>
        <taxon>Brassicales</taxon>
        <taxon>Brassicaceae</taxon>
        <taxon>Brassiceae</taxon>
        <taxon>Brassica</taxon>
    </lineage>
</organism>
<reference evidence="3 4" key="1">
    <citation type="submission" date="2021-03" db="EMBL/GenBank/DDBJ databases">
        <authorList>
            <person name="King G.J."/>
            <person name="Bancroft I."/>
            <person name="Baten A."/>
            <person name="Bloomfield J."/>
            <person name="Borpatragohain P."/>
            <person name="He Z."/>
            <person name="Irish N."/>
            <person name="Irwin J."/>
            <person name="Liu K."/>
            <person name="Mauleon R.P."/>
            <person name="Moore J."/>
            <person name="Morris R."/>
            <person name="Ostergaard L."/>
            <person name="Wang B."/>
            <person name="Wells R."/>
        </authorList>
    </citation>
    <scope>NUCLEOTIDE SEQUENCE [LARGE SCALE GENOMIC DNA]</scope>
    <source>
        <strain evidence="3">R-o-18</strain>
        <tissue evidence="3">Leaf</tissue>
    </source>
</reference>
<dbReference type="SUPFAM" id="SSF81383">
    <property type="entry name" value="F-box domain"/>
    <property type="match status" value="1"/>
</dbReference>
<gene>
    <name evidence="3" type="primary">A09p079340.1_BraROA</name>
    <name evidence="3" type="ORF">IGI04_038834</name>
</gene>
<evidence type="ECO:0000313" key="4">
    <source>
        <dbReference type="Proteomes" id="UP000823674"/>
    </source>
</evidence>
<evidence type="ECO:0000313" key="3">
    <source>
        <dbReference type="EMBL" id="KAG5387364.1"/>
    </source>
</evidence>
<dbReference type="Proteomes" id="UP000823674">
    <property type="component" value="Chromosome A09"/>
</dbReference>
<protein>
    <recommendedName>
        <fullName evidence="5">F-box domain-containing protein</fullName>
    </recommendedName>
</protein>
<feature type="domain" description="F-box" evidence="1">
    <location>
        <begin position="103"/>
        <end position="134"/>
    </location>
</feature>
<evidence type="ECO:0008006" key="5">
    <source>
        <dbReference type="Google" id="ProtNLM"/>
    </source>
</evidence>
<dbReference type="PANTHER" id="PTHR33127:SF88">
    <property type="entry name" value="F-BOX DOMAIN-CONTAINING PROTEIN"/>
    <property type="match status" value="1"/>
</dbReference>
<dbReference type="InterPro" id="IPR005174">
    <property type="entry name" value="KIB1-4_b-propeller"/>
</dbReference>
<dbReference type="Pfam" id="PF00646">
    <property type="entry name" value="F-box"/>
    <property type="match status" value="1"/>
</dbReference>
<dbReference type="EMBL" id="JADBGQ010000008">
    <property type="protein sequence ID" value="KAG5387364.1"/>
    <property type="molecule type" value="Genomic_DNA"/>
</dbReference>
<evidence type="ECO:0000259" key="1">
    <source>
        <dbReference type="Pfam" id="PF00646"/>
    </source>
</evidence>
<dbReference type="InterPro" id="IPR001810">
    <property type="entry name" value="F-box_dom"/>
</dbReference>